<dbReference type="Proteomes" id="UP000037891">
    <property type="component" value="Unassembled WGS sequence"/>
</dbReference>
<gene>
    <name evidence="1" type="ORF">ABJ99_2868</name>
</gene>
<organism evidence="1">
    <name type="scientific">Pseudomonas syringae pv. cilantro</name>
    <dbReference type="NCBI Taxonomy" id="81035"/>
    <lineage>
        <taxon>Bacteria</taxon>
        <taxon>Pseudomonadati</taxon>
        <taxon>Pseudomonadota</taxon>
        <taxon>Gammaproteobacteria</taxon>
        <taxon>Pseudomonadales</taxon>
        <taxon>Pseudomonadaceae</taxon>
        <taxon>Pseudomonas</taxon>
        <taxon>Pseudomonas syringae</taxon>
    </lineage>
</organism>
<dbReference type="AlphaFoldDB" id="A0A0N0XA42"/>
<comment type="caution">
    <text evidence="1">The sequence shown here is derived from an EMBL/GenBank/DDBJ whole genome shotgun (WGS) entry which is preliminary data.</text>
</comment>
<evidence type="ECO:0000313" key="1">
    <source>
        <dbReference type="EMBL" id="KPC31498.1"/>
    </source>
</evidence>
<proteinExistence type="predicted"/>
<protein>
    <submittedName>
        <fullName evidence="1">Uncharacterized protein</fullName>
    </submittedName>
</protein>
<reference evidence="1" key="2">
    <citation type="submission" date="2015-10" db="EMBL/GenBank/DDBJ databases">
        <title>Comparative genomics and high-throughput reverse genetic screens identify a new phytobacterial MAMP and an Arabidopsis receptor required for immune elicitation.</title>
        <authorList>
            <person name="Mott G.A."/>
            <person name="Thakur S."/>
            <person name="Wang P.W."/>
            <person name="Desveaux D."/>
            <person name="Guttman D.S."/>
        </authorList>
    </citation>
    <scope>NUCLEOTIDE SEQUENCE [LARGE SCALE GENOMIC DNA]</scope>
    <source>
        <strain evidence="1">0788_9</strain>
    </source>
</reference>
<accession>A0A0N0XA42</accession>
<name>A0A0N0XA42_PSESX</name>
<sequence>MKAPDPAEKTPFFALRQVQIIFCDPEQIIHSSEGTVTSFQSEASLRSSMRVII</sequence>
<reference evidence="1" key="1">
    <citation type="submission" date="2015-07" db="EMBL/GenBank/DDBJ databases">
        <authorList>
            <person name="Noorani M."/>
        </authorList>
    </citation>
    <scope>NUCLEOTIDE SEQUENCE [LARGE SCALE GENOMIC DNA]</scope>
    <source>
        <strain evidence="1">0788_9</strain>
    </source>
</reference>
<dbReference type="PATRIC" id="fig|81035.3.peg.3070"/>
<dbReference type="EMBL" id="LGLN01000039">
    <property type="protein sequence ID" value="KPC31498.1"/>
    <property type="molecule type" value="Genomic_DNA"/>
</dbReference>